<evidence type="ECO:0000256" key="3">
    <source>
        <dbReference type="ARBA" id="ARBA00022806"/>
    </source>
</evidence>
<accession>U6L6B1</accession>
<keyword evidence="3" id="KW-0347">Helicase</keyword>
<dbReference type="Gene3D" id="3.40.50.300">
    <property type="entry name" value="P-loop containing nucleotide triphosphate hydrolases"/>
    <property type="match status" value="1"/>
</dbReference>
<dbReference type="GO" id="GO:0003724">
    <property type="term" value="F:RNA helicase activity"/>
    <property type="evidence" value="ECO:0007669"/>
    <property type="project" value="TreeGrafter"/>
</dbReference>
<dbReference type="VEuPathDB" id="ToxoDB:ETH2_1561400"/>
<dbReference type="InterPro" id="IPR050547">
    <property type="entry name" value="DEAD_box_RNA_helicases"/>
</dbReference>
<evidence type="ECO:0000313" key="7">
    <source>
        <dbReference type="Proteomes" id="UP000030747"/>
    </source>
</evidence>
<keyword evidence="4" id="KW-0067">ATP-binding</keyword>
<dbReference type="PANTHER" id="PTHR47963:SF7">
    <property type="entry name" value="ATP-DEPENDENT RNA HELICASE YFML-RELATED"/>
    <property type="match status" value="1"/>
</dbReference>
<dbReference type="GeneID" id="25257080"/>
<evidence type="ECO:0000256" key="4">
    <source>
        <dbReference type="ARBA" id="ARBA00022840"/>
    </source>
</evidence>
<dbReference type="GO" id="GO:0016787">
    <property type="term" value="F:hydrolase activity"/>
    <property type="evidence" value="ECO:0007669"/>
    <property type="project" value="UniProtKB-KW"/>
</dbReference>
<dbReference type="Proteomes" id="UP000030747">
    <property type="component" value="Unassembled WGS sequence"/>
</dbReference>
<dbReference type="VEuPathDB" id="ToxoDB:ETH_00040200"/>
<dbReference type="InterPro" id="IPR011545">
    <property type="entry name" value="DEAD/DEAH_box_helicase_dom"/>
</dbReference>
<dbReference type="RefSeq" id="XP_013235491.1">
    <property type="nucleotide sequence ID" value="XM_013380037.1"/>
</dbReference>
<evidence type="ECO:0000256" key="2">
    <source>
        <dbReference type="ARBA" id="ARBA00022801"/>
    </source>
</evidence>
<dbReference type="PANTHER" id="PTHR47963">
    <property type="entry name" value="DEAD-BOX ATP-DEPENDENT RNA HELICASE 47, MITOCHONDRIAL"/>
    <property type="match status" value="1"/>
</dbReference>
<gene>
    <name evidence="6" type="ORF">ETH_00040200</name>
</gene>
<dbReference type="GO" id="GO:0005840">
    <property type="term" value="C:ribosome"/>
    <property type="evidence" value="ECO:0007669"/>
    <property type="project" value="TreeGrafter"/>
</dbReference>
<dbReference type="AlphaFoldDB" id="U6L6B1"/>
<organism evidence="6 7">
    <name type="scientific">Eimeria tenella</name>
    <name type="common">Coccidian parasite</name>
    <dbReference type="NCBI Taxonomy" id="5802"/>
    <lineage>
        <taxon>Eukaryota</taxon>
        <taxon>Sar</taxon>
        <taxon>Alveolata</taxon>
        <taxon>Apicomplexa</taxon>
        <taxon>Conoidasida</taxon>
        <taxon>Coccidia</taxon>
        <taxon>Eucoccidiorida</taxon>
        <taxon>Eimeriorina</taxon>
        <taxon>Eimeriidae</taxon>
        <taxon>Eimeria</taxon>
    </lineage>
</organism>
<evidence type="ECO:0000256" key="1">
    <source>
        <dbReference type="ARBA" id="ARBA00022741"/>
    </source>
</evidence>
<dbReference type="Pfam" id="PF00270">
    <property type="entry name" value="DEAD"/>
    <property type="match status" value="1"/>
</dbReference>
<dbReference type="GO" id="GO:0005829">
    <property type="term" value="C:cytosol"/>
    <property type="evidence" value="ECO:0007669"/>
    <property type="project" value="TreeGrafter"/>
</dbReference>
<dbReference type="InterPro" id="IPR027417">
    <property type="entry name" value="P-loop_NTPase"/>
</dbReference>
<protein>
    <recommendedName>
        <fullName evidence="5">DEAD/DEAH-box helicase domain-containing protein</fullName>
    </recommendedName>
</protein>
<reference evidence="6" key="2">
    <citation type="submission" date="2013-10" db="EMBL/GenBank/DDBJ databases">
        <authorList>
            <person name="Aslett M."/>
        </authorList>
    </citation>
    <scope>NUCLEOTIDE SEQUENCE [LARGE SCALE GENOMIC DNA]</scope>
    <source>
        <strain evidence="6">Houghton</strain>
    </source>
</reference>
<keyword evidence="7" id="KW-1185">Reference proteome</keyword>
<dbReference type="GO" id="GO:0033592">
    <property type="term" value="F:RNA strand annealing activity"/>
    <property type="evidence" value="ECO:0007669"/>
    <property type="project" value="TreeGrafter"/>
</dbReference>
<dbReference type="SUPFAM" id="SSF52540">
    <property type="entry name" value="P-loop containing nucleoside triphosphate hydrolases"/>
    <property type="match status" value="1"/>
</dbReference>
<dbReference type="EMBL" id="HG677567">
    <property type="protein sequence ID" value="CDJ44743.1"/>
    <property type="molecule type" value="Genomic_DNA"/>
</dbReference>
<feature type="domain" description="DEAD/DEAH-box helicase" evidence="5">
    <location>
        <begin position="2"/>
        <end position="94"/>
    </location>
</feature>
<name>U6L6B1_EIMTE</name>
<reference evidence="6" key="1">
    <citation type="submission" date="2013-10" db="EMBL/GenBank/DDBJ databases">
        <title>Genomic analysis of the causative agents of coccidiosis in chickens.</title>
        <authorList>
            <person name="Reid A.J."/>
            <person name="Blake D."/>
            <person name="Billington K."/>
            <person name="Browne H."/>
            <person name="Dunn M."/>
            <person name="Hung S."/>
            <person name="Kawahara F."/>
            <person name="Miranda-Saavedra D."/>
            <person name="Mourier T."/>
            <person name="Nagra H."/>
            <person name="Otto T.D."/>
            <person name="Rawlings N."/>
            <person name="Sanchez A."/>
            <person name="Sanders M."/>
            <person name="Subramaniam C."/>
            <person name="Tay Y."/>
            <person name="Dear P."/>
            <person name="Doerig C."/>
            <person name="Gruber A."/>
            <person name="Parkinson J."/>
            <person name="Shirley M."/>
            <person name="Wan K.L."/>
            <person name="Berriman M."/>
            <person name="Tomley F."/>
            <person name="Pain A."/>
        </authorList>
    </citation>
    <scope>NUCLEOTIDE SEQUENCE [LARGE SCALE GENOMIC DNA]</scope>
    <source>
        <strain evidence="6">Houghton</strain>
    </source>
</reference>
<evidence type="ECO:0000259" key="5">
    <source>
        <dbReference type="Pfam" id="PF00270"/>
    </source>
</evidence>
<keyword evidence="2" id="KW-0378">Hydrolase</keyword>
<sequence>MTNIQAKSFGAIFGGSDIIGKSETGSGKTLAFLLPLLMSLKIKKENKIKENKIKENKIKENKVKEILKSAAAATRGTDPFPARPQLVVLAPTRTRA</sequence>
<proteinExistence type="predicted"/>
<keyword evidence="1" id="KW-0547">Nucleotide-binding</keyword>
<dbReference type="GO" id="GO:0005524">
    <property type="term" value="F:ATP binding"/>
    <property type="evidence" value="ECO:0007669"/>
    <property type="project" value="UniProtKB-KW"/>
</dbReference>
<evidence type="ECO:0000313" key="6">
    <source>
        <dbReference type="EMBL" id="CDJ44743.1"/>
    </source>
</evidence>
<dbReference type="GO" id="GO:0009409">
    <property type="term" value="P:response to cold"/>
    <property type="evidence" value="ECO:0007669"/>
    <property type="project" value="TreeGrafter"/>
</dbReference>